<reference evidence="1" key="2">
    <citation type="submission" date="2020-11" db="EMBL/GenBank/DDBJ databases">
        <authorList>
            <person name="McCartney M.A."/>
            <person name="Auch B."/>
            <person name="Kono T."/>
            <person name="Mallez S."/>
            <person name="Becker A."/>
            <person name="Gohl D.M."/>
            <person name="Silverstein K.A.T."/>
            <person name="Koren S."/>
            <person name="Bechman K.B."/>
            <person name="Herman A."/>
            <person name="Abrahante J.E."/>
            <person name="Garbe J."/>
        </authorList>
    </citation>
    <scope>NUCLEOTIDE SEQUENCE</scope>
    <source>
        <strain evidence="1">Duluth1</strain>
        <tissue evidence="1">Whole animal</tissue>
    </source>
</reference>
<organism evidence="1 2">
    <name type="scientific">Dreissena polymorpha</name>
    <name type="common">Zebra mussel</name>
    <name type="synonym">Mytilus polymorpha</name>
    <dbReference type="NCBI Taxonomy" id="45954"/>
    <lineage>
        <taxon>Eukaryota</taxon>
        <taxon>Metazoa</taxon>
        <taxon>Spiralia</taxon>
        <taxon>Lophotrochozoa</taxon>
        <taxon>Mollusca</taxon>
        <taxon>Bivalvia</taxon>
        <taxon>Autobranchia</taxon>
        <taxon>Heteroconchia</taxon>
        <taxon>Euheterodonta</taxon>
        <taxon>Imparidentia</taxon>
        <taxon>Neoheterodontei</taxon>
        <taxon>Myida</taxon>
        <taxon>Dreissenoidea</taxon>
        <taxon>Dreissenidae</taxon>
        <taxon>Dreissena</taxon>
    </lineage>
</organism>
<evidence type="ECO:0000313" key="2">
    <source>
        <dbReference type="Proteomes" id="UP000828390"/>
    </source>
</evidence>
<comment type="caution">
    <text evidence="1">The sequence shown here is derived from an EMBL/GenBank/DDBJ whole genome shotgun (WGS) entry which is preliminary data.</text>
</comment>
<sequence length="80" mass="9296">MSGRRTVDYYVKVMQKIGRLLCRGVEVEEFVVDFEKAIWTSIRHHRRLNRRAGTAPAMYLLIRLLSDEANLALTYTAIIV</sequence>
<protein>
    <submittedName>
        <fullName evidence="1">Uncharacterized protein</fullName>
    </submittedName>
</protein>
<gene>
    <name evidence="1" type="ORF">DPMN_080326</name>
</gene>
<dbReference type="Proteomes" id="UP000828390">
    <property type="component" value="Unassembled WGS sequence"/>
</dbReference>
<dbReference type="AlphaFoldDB" id="A0A9D4BRP1"/>
<keyword evidence="2" id="KW-1185">Reference proteome</keyword>
<dbReference type="EMBL" id="JAIWYP010000015">
    <property type="protein sequence ID" value="KAH3705258.1"/>
    <property type="molecule type" value="Genomic_DNA"/>
</dbReference>
<name>A0A9D4BRP1_DREPO</name>
<accession>A0A9D4BRP1</accession>
<proteinExistence type="predicted"/>
<reference evidence="1" key="1">
    <citation type="journal article" date="2019" name="bioRxiv">
        <title>The Genome of the Zebra Mussel, Dreissena polymorpha: A Resource for Invasive Species Research.</title>
        <authorList>
            <person name="McCartney M.A."/>
            <person name="Auch B."/>
            <person name="Kono T."/>
            <person name="Mallez S."/>
            <person name="Zhang Y."/>
            <person name="Obille A."/>
            <person name="Becker A."/>
            <person name="Abrahante J.E."/>
            <person name="Garbe J."/>
            <person name="Badalamenti J.P."/>
            <person name="Herman A."/>
            <person name="Mangelson H."/>
            <person name="Liachko I."/>
            <person name="Sullivan S."/>
            <person name="Sone E.D."/>
            <person name="Koren S."/>
            <person name="Silverstein K.A.T."/>
            <person name="Beckman K.B."/>
            <person name="Gohl D.M."/>
        </authorList>
    </citation>
    <scope>NUCLEOTIDE SEQUENCE</scope>
    <source>
        <strain evidence="1">Duluth1</strain>
        <tissue evidence="1">Whole animal</tissue>
    </source>
</reference>
<evidence type="ECO:0000313" key="1">
    <source>
        <dbReference type="EMBL" id="KAH3705258.1"/>
    </source>
</evidence>